<sequence>MATTDSFDFDTIEGKQVPSLANSRIGDGRYLLRDRLGSGGYSVVYLAVDLQSPRRKQVAVKCLLYQTDNQKAKIRRELSLHGQASGLPGVIDIYHTVEEMGLFFIVLEFCPDGDLFSMVTEARHYLGRDELVKSVFLQLLDTVHALHRMGIYHRDLKPENILCFQGGKVLRISDFGLATSSEKSTNFGCGSYFYMSPAECIAGYYTSGVTSYSSRATDIWALGVILINLITSRSPWKSAVLTDPSYARYTRNRHWLRQMLPLSRPAFAFLDKIFANHGSRLSLTQLREEFVAIDTFYMSKAELEVADPTARLVASDWEHDTPTDDITDEDIAGSVDEQQLFEDPAPPATTPPADTPNTLSPISPDSVLSIESAPARFNIEPMSIEVLAEELMIENVENTENGQIEVVPLSRTSSGDSSSSATDSDAVITPESLPVQSVDVVPDLPTEALGERLVIAPPEKKRSAMKSVVAAGEKLLSKVRFVL</sequence>
<keyword evidence="4" id="KW-0723">Serine/threonine-protein kinase</keyword>
<reference evidence="7 8" key="1">
    <citation type="submission" date="2015-04" db="EMBL/GenBank/DDBJ databases">
        <title>Complete genome sequence of Schizopora paradoxa KUC8140, a cosmopolitan wood degrader in East Asia.</title>
        <authorList>
            <consortium name="DOE Joint Genome Institute"/>
            <person name="Min B."/>
            <person name="Park H."/>
            <person name="Jang Y."/>
            <person name="Kim J.-J."/>
            <person name="Kim K.H."/>
            <person name="Pangilinan J."/>
            <person name="Lipzen A."/>
            <person name="Riley R."/>
            <person name="Grigoriev I.V."/>
            <person name="Spatafora J.W."/>
            <person name="Choi I.-G."/>
        </authorList>
    </citation>
    <scope>NUCLEOTIDE SEQUENCE [LARGE SCALE GENOMIC DNA]</scope>
    <source>
        <strain evidence="7 8">KUC8140</strain>
    </source>
</reference>
<feature type="region of interest" description="Disordered" evidence="5">
    <location>
        <begin position="409"/>
        <end position="428"/>
    </location>
</feature>
<evidence type="ECO:0000313" key="8">
    <source>
        <dbReference type="Proteomes" id="UP000053477"/>
    </source>
</evidence>
<dbReference type="Gene3D" id="1.10.510.10">
    <property type="entry name" value="Transferase(Phosphotransferase) domain 1"/>
    <property type="match status" value="1"/>
</dbReference>
<dbReference type="InterPro" id="IPR017441">
    <property type="entry name" value="Protein_kinase_ATP_BS"/>
</dbReference>
<dbReference type="EMBL" id="KQ085923">
    <property type="protein sequence ID" value="KLO15901.1"/>
    <property type="molecule type" value="Genomic_DNA"/>
</dbReference>
<feature type="binding site" evidence="3">
    <location>
        <position position="61"/>
    </location>
    <ligand>
        <name>ATP</name>
        <dbReference type="ChEBI" id="CHEBI:30616"/>
    </ligand>
</feature>
<proteinExistence type="inferred from homology"/>
<dbReference type="GO" id="GO:0044773">
    <property type="term" value="P:mitotic DNA damage checkpoint signaling"/>
    <property type="evidence" value="ECO:0007669"/>
    <property type="project" value="TreeGrafter"/>
</dbReference>
<evidence type="ECO:0000256" key="2">
    <source>
        <dbReference type="ARBA" id="ARBA00022840"/>
    </source>
</evidence>
<gene>
    <name evidence="7" type="ORF">SCHPADRAFT_961992</name>
</gene>
<comment type="similarity">
    <text evidence="4">Belongs to the protein kinase superfamily.</text>
</comment>
<keyword evidence="8" id="KW-1185">Reference proteome</keyword>
<keyword evidence="1 3" id="KW-0547">Nucleotide-binding</keyword>
<dbReference type="GO" id="GO:0005524">
    <property type="term" value="F:ATP binding"/>
    <property type="evidence" value="ECO:0007669"/>
    <property type="project" value="UniProtKB-UniRule"/>
</dbReference>
<dbReference type="InterPro" id="IPR000719">
    <property type="entry name" value="Prot_kinase_dom"/>
</dbReference>
<evidence type="ECO:0000256" key="5">
    <source>
        <dbReference type="SAM" id="MobiDB-lite"/>
    </source>
</evidence>
<organism evidence="7 8">
    <name type="scientific">Schizopora paradoxa</name>
    <dbReference type="NCBI Taxonomy" id="27342"/>
    <lineage>
        <taxon>Eukaryota</taxon>
        <taxon>Fungi</taxon>
        <taxon>Dikarya</taxon>
        <taxon>Basidiomycota</taxon>
        <taxon>Agaricomycotina</taxon>
        <taxon>Agaricomycetes</taxon>
        <taxon>Hymenochaetales</taxon>
        <taxon>Schizoporaceae</taxon>
        <taxon>Schizopora</taxon>
    </lineage>
</organism>
<dbReference type="InterPro" id="IPR011009">
    <property type="entry name" value="Kinase-like_dom_sf"/>
</dbReference>
<evidence type="ECO:0000256" key="4">
    <source>
        <dbReference type="RuleBase" id="RU000304"/>
    </source>
</evidence>
<dbReference type="PROSITE" id="PS50011">
    <property type="entry name" value="PROTEIN_KINASE_DOM"/>
    <property type="match status" value="1"/>
</dbReference>
<dbReference type="InParanoid" id="A0A0H2SFS9"/>
<keyword evidence="7" id="KW-0418">Kinase</keyword>
<dbReference type="SUPFAM" id="SSF56112">
    <property type="entry name" value="Protein kinase-like (PK-like)"/>
    <property type="match status" value="1"/>
</dbReference>
<dbReference type="PANTHER" id="PTHR44167:SF8">
    <property type="entry name" value="SERINE_THREONINE-PROTEIN KINASE RCK1"/>
    <property type="match status" value="1"/>
</dbReference>
<dbReference type="GO" id="GO:0005634">
    <property type="term" value="C:nucleus"/>
    <property type="evidence" value="ECO:0007669"/>
    <property type="project" value="TreeGrafter"/>
</dbReference>
<protein>
    <submittedName>
        <fullName evidence="7">Kinase-like protein</fullName>
    </submittedName>
</protein>
<dbReference type="InterPro" id="IPR008271">
    <property type="entry name" value="Ser/Thr_kinase_AS"/>
</dbReference>
<feature type="domain" description="Protein kinase" evidence="6">
    <location>
        <begin position="30"/>
        <end position="297"/>
    </location>
</feature>
<feature type="region of interest" description="Disordered" evidence="5">
    <location>
        <begin position="341"/>
        <end position="366"/>
    </location>
</feature>
<feature type="compositionally biased region" description="Pro residues" evidence="5">
    <location>
        <begin position="344"/>
        <end position="354"/>
    </location>
</feature>
<evidence type="ECO:0000256" key="3">
    <source>
        <dbReference type="PROSITE-ProRule" id="PRU10141"/>
    </source>
</evidence>
<feature type="compositionally biased region" description="Low complexity" evidence="5">
    <location>
        <begin position="410"/>
        <end position="426"/>
    </location>
</feature>
<dbReference type="PANTHER" id="PTHR44167">
    <property type="entry name" value="OVARIAN-SPECIFIC SERINE/THREONINE-PROTEIN KINASE LOK-RELATED"/>
    <property type="match status" value="1"/>
</dbReference>
<dbReference type="PROSITE" id="PS00107">
    <property type="entry name" value="PROTEIN_KINASE_ATP"/>
    <property type="match status" value="1"/>
</dbReference>
<dbReference type="AlphaFoldDB" id="A0A0H2SFS9"/>
<dbReference type="Proteomes" id="UP000053477">
    <property type="component" value="Unassembled WGS sequence"/>
</dbReference>
<keyword evidence="2 3" id="KW-0067">ATP-binding</keyword>
<dbReference type="GO" id="GO:0004674">
    <property type="term" value="F:protein serine/threonine kinase activity"/>
    <property type="evidence" value="ECO:0007669"/>
    <property type="project" value="UniProtKB-KW"/>
</dbReference>
<dbReference type="SMART" id="SM00220">
    <property type="entry name" value="S_TKc"/>
    <property type="match status" value="1"/>
</dbReference>
<evidence type="ECO:0000259" key="6">
    <source>
        <dbReference type="PROSITE" id="PS50011"/>
    </source>
</evidence>
<evidence type="ECO:0000313" key="7">
    <source>
        <dbReference type="EMBL" id="KLO15901.1"/>
    </source>
</evidence>
<dbReference type="STRING" id="27342.A0A0H2SFS9"/>
<dbReference type="Pfam" id="PF00069">
    <property type="entry name" value="Pkinase"/>
    <property type="match status" value="1"/>
</dbReference>
<dbReference type="OrthoDB" id="541276at2759"/>
<accession>A0A0H2SFS9</accession>
<dbReference type="PROSITE" id="PS00108">
    <property type="entry name" value="PROTEIN_KINASE_ST"/>
    <property type="match status" value="1"/>
</dbReference>
<keyword evidence="7" id="KW-0808">Transferase</keyword>
<evidence type="ECO:0000256" key="1">
    <source>
        <dbReference type="ARBA" id="ARBA00022741"/>
    </source>
</evidence>
<name>A0A0H2SFS9_9AGAM</name>